<dbReference type="SUPFAM" id="SSF51905">
    <property type="entry name" value="FAD/NAD(P)-binding domain"/>
    <property type="match status" value="1"/>
</dbReference>
<keyword evidence="4" id="KW-1185">Reference proteome</keyword>
<dbReference type="InterPro" id="IPR050631">
    <property type="entry name" value="PheA/TfdB_FAD_monoxygenase"/>
</dbReference>
<dbReference type="EMBL" id="AP022569">
    <property type="protein sequence ID" value="BBX44155.1"/>
    <property type="molecule type" value="Genomic_DNA"/>
</dbReference>
<dbReference type="PRINTS" id="PR00420">
    <property type="entry name" value="RNGMNOXGNASE"/>
</dbReference>
<dbReference type="InterPro" id="IPR002938">
    <property type="entry name" value="FAD-bd"/>
</dbReference>
<accession>A0A7I7KPY5</accession>
<dbReference type="Proteomes" id="UP000465866">
    <property type="component" value="Chromosome"/>
</dbReference>
<protein>
    <submittedName>
        <fullName evidence="3">3-(3-hydroxyphenyl)propionate hydroxylase</fullName>
    </submittedName>
</protein>
<proteinExistence type="predicted"/>
<dbReference type="InterPro" id="IPR036188">
    <property type="entry name" value="FAD/NAD-bd_sf"/>
</dbReference>
<dbReference type="NCBIfam" id="NF004829">
    <property type="entry name" value="PRK06183.1-3"/>
    <property type="match status" value="1"/>
</dbReference>
<evidence type="ECO:0000313" key="4">
    <source>
        <dbReference type="Proteomes" id="UP000465866"/>
    </source>
</evidence>
<dbReference type="PANTHER" id="PTHR43476">
    <property type="entry name" value="3-(3-HYDROXY-PHENYL)PROPIONATE/3-HYDROXYCINNAMIC ACID HYDROXYLASE"/>
    <property type="match status" value="1"/>
</dbReference>
<evidence type="ECO:0000259" key="2">
    <source>
        <dbReference type="Pfam" id="PF01494"/>
    </source>
</evidence>
<gene>
    <name evidence="3" type="primary">mhpA_1</name>
    <name evidence="3" type="ORF">MCOO_01700</name>
</gene>
<dbReference type="Gene3D" id="3.30.9.10">
    <property type="entry name" value="D-Amino Acid Oxidase, subunit A, domain 2"/>
    <property type="match status" value="1"/>
</dbReference>
<dbReference type="AlphaFoldDB" id="A0A7I7KPY5"/>
<organism evidence="3 4">
    <name type="scientific">Mycobacterium cookii</name>
    <dbReference type="NCBI Taxonomy" id="1775"/>
    <lineage>
        <taxon>Bacteria</taxon>
        <taxon>Bacillati</taxon>
        <taxon>Actinomycetota</taxon>
        <taxon>Actinomycetes</taxon>
        <taxon>Mycobacteriales</taxon>
        <taxon>Mycobacteriaceae</taxon>
        <taxon>Mycobacterium</taxon>
    </lineage>
</organism>
<dbReference type="RefSeq" id="WP_163774460.1">
    <property type="nucleotide sequence ID" value="NZ_AP022569.1"/>
</dbReference>
<dbReference type="GO" id="GO:0008688">
    <property type="term" value="F:3-(3-hydroxyphenyl)propionate hydroxylase activity"/>
    <property type="evidence" value="ECO:0007669"/>
    <property type="project" value="TreeGrafter"/>
</dbReference>
<name>A0A7I7KPY5_9MYCO</name>
<feature type="domain" description="FAD-binding" evidence="2">
    <location>
        <begin position="16"/>
        <end position="359"/>
    </location>
</feature>
<dbReference type="KEGG" id="mcoo:MCOO_01700"/>
<dbReference type="GO" id="GO:0071949">
    <property type="term" value="F:FAD binding"/>
    <property type="evidence" value="ECO:0007669"/>
    <property type="project" value="InterPro"/>
</dbReference>
<dbReference type="PANTHER" id="PTHR43476:SF3">
    <property type="entry name" value="FAD-BINDING MONOOXYGENASE"/>
    <property type="match status" value="1"/>
</dbReference>
<dbReference type="Pfam" id="PF01494">
    <property type="entry name" value="FAD_binding_3"/>
    <property type="match status" value="1"/>
</dbReference>
<evidence type="ECO:0000313" key="3">
    <source>
        <dbReference type="EMBL" id="BBX44155.1"/>
    </source>
</evidence>
<keyword evidence="1" id="KW-0560">Oxidoreductase</keyword>
<dbReference type="GO" id="GO:0019622">
    <property type="term" value="P:3-(3-hydroxy)phenylpropionate catabolic process"/>
    <property type="evidence" value="ECO:0007669"/>
    <property type="project" value="TreeGrafter"/>
</dbReference>
<sequence length="530" mass="57477">MSTQKNGAPASVPEFVPVVIIGAGPAGLTAATLLGQYGVDCLVLDRHETVYPLPRAVHADDEVHRLLARLGIGEEFAAHSRPAMGLRLIDPDMRVLAEIPRSPQPSATHGFPPMNMFDQPELETMLRANLKRYSNVTLRGNVEVTAVTQTQSDRVGVKFLDRVRGGEQSVQARYVLGCDGANSPTRAAIGAYMYGLPFTQDWLVIDVNTDAELNQWEGCHQLCNPKRAGTYMRISDTRYRWEFQLVDGETAANFKTIADVEPLIRPWLGDTPADALQLVRITSYTFRAQVANSWRDRNVFLLGDAAHLTPPFVGQGMAAGVRDALNLTWKLVGVLENSLPASVLESYEQERKLHVAAMILMAVSVGAAMTGGGRAGDLIRQVVFPRMHSVRLPGTRASAVEGVTPGLRSSELVIKSRRPGGLAGTLCPNPILGDGRRFDEVVGNRFALVTSSSLTEELRNELSDRGAVLVLAAPGTELDAWLRKGRAGAAIVRPDRTVMQAGPRVEALCQAVPEFHGYQGAADPIVHQSS</sequence>
<dbReference type="Gene3D" id="3.50.50.60">
    <property type="entry name" value="FAD/NAD(P)-binding domain"/>
    <property type="match status" value="1"/>
</dbReference>
<reference evidence="3 4" key="1">
    <citation type="journal article" date="2019" name="Emerg. Microbes Infect.">
        <title>Comprehensive subspecies identification of 175 nontuberculous mycobacteria species based on 7547 genomic profiles.</title>
        <authorList>
            <person name="Matsumoto Y."/>
            <person name="Kinjo T."/>
            <person name="Motooka D."/>
            <person name="Nabeya D."/>
            <person name="Jung N."/>
            <person name="Uechi K."/>
            <person name="Horii T."/>
            <person name="Iida T."/>
            <person name="Fujita J."/>
            <person name="Nakamura S."/>
        </authorList>
    </citation>
    <scope>NUCLEOTIDE SEQUENCE [LARGE SCALE GENOMIC DNA]</scope>
    <source>
        <strain evidence="3 4">JCM 12404</strain>
    </source>
</reference>
<evidence type="ECO:0000256" key="1">
    <source>
        <dbReference type="ARBA" id="ARBA00023002"/>
    </source>
</evidence>